<dbReference type="InterPro" id="IPR051397">
    <property type="entry name" value="Zn-ADH-like_protein"/>
</dbReference>
<dbReference type="InterPro" id="IPR036291">
    <property type="entry name" value="NAD(P)-bd_dom_sf"/>
</dbReference>
<evidence type="ECO:0000259" key="2">
    <source>
        <dbReference type="Pfam" id="PF08240"/>
    </source>
</evidence>
<reference evidence="3" key="1">
    <citation type="submission" date="2012-08" db="EMBL/GenBank/DDBJ databases">
        <title>Genome analysis of Colletotrichum orbiculare and Colletotrichum fructicola.</title>
        <authorList>
            <person name="Gan P.H.P."/>
            <person name="Ikeda K."/>
            <person name="Irieda H."/>
            <person name="Narusaka M."/>
            <person name="O'Connell R.J."/>
            <person name="Narusaka Y."/>
            <person name="Takano Y."/>
            <person name="Kubo Y."/>
            <person name="Shirasu K."/>
        </authorList>
    </citation>
    <scope>NUCLEOTIDE SEQUENCE</scope>
    <source>
        <strain evidence="3">Nara gc5</strain>
    </source>
</reference>
<dbReference type="Gene3D" id="3.40.50.720">
    <property type="entry name" value="NAD(P)-binding Rossmann-like Domain"/>
    <property type="match status" value="1"/>
</dbReference>
<dbReference type="HOGENOM" id="CLU_026673_0_0_1"/>
<gene>
    <name evidence="3" type="ORF">CGGC5_12045</name>
</gene>
<dbReference type="Pfam" id="PF00107">
    <property type="entry name" value="ADH_zinc_N"/>
    <property type="match status" value="1"/>
</dbReference>
<dbReference type="PANTHER" id="PTHR43677">
    <property type="entry name" value="SHORT-CHAIN DEHYDROGENASE/REDUCTASE"/>
    <property type="match status" value="1"/>
</dbReference>
<feature type="domain" description="Alcohol dehydrogenase-like C-terminal" evidence="1">
    <location>
        <begin position="185"/>
        <end position="313"/>
    </location>
</feature>
<evidence type="ECO:0000313" key="3">
    <source>
        <dbReference type="EMBL" id="ELA27002.1"/>
    </source>
</evidence>
<dbReference type="Gene3D" id="3.90.180.10">
    <property type="entry name" value="Medium-chain alcohol dehydrogenases, catalytic domain"/>
    <property type="match status" value="1"/>
</dbReference>
<dbReference type="InterPro" id="IPR013154">
    <property type="entry name" value="ADH-like_N"/>
</dbReference>
<dbReference type="GO" id="GO:0016491">
    <property type="term" value="F:oxidoreductase activity"/>
    <property type="evidence" value="ECO:0007669"/>
    <property type="project" value="TreeGrafter"/>
</dbReference>
<dbReference type="STRING" id="1213859.L2FKY1"/>
<accession>L2FKY1</accession>
<evidence type="ECO:0000259" key="1">
    <source>
        <dbReference type="Pfam" id="PF00107"/>
    </source>
</evidence>
<protein>
    <submittedName>
        <fullName evidence="3">Isopropanol dehydrogenase</fullName>
    </submittedName>
</protein>
<proteinExistence type="predicted"/>
<dbReference type="InterPro" id="IPR013149">
    <property type="entry name" value="ADH-like_C"/>
</dbReference>
<dbReference type="InterPro" id="IPR011032">
    <property type="entry name" value="GroES-like_sf"/>
</dbReference>
<organism evidence="3">
    <name type="scientific">Colletotrichum fructicola (strain Nara gc5)</name>
    <name type="common">Anthracnose fungus</name>
    <name type="synonym">Colletotrichum gloeosporioides (strain Nara gc5)</name>
    <dbReference type="NCBI Taxonomy" id="1213859"/>
    <lineage>
        <taxon>Eukaryota</taxon>
        <taxon>Fungi</taxon>
        <taxon>Dikarya</taxon>
        <taxon>Ascomycota</taxon>
        <taxon>Pezizomycotina</taxon>
        <taxon>Sordariomycetes</taxon>
        <taxon>Hypocreomycetidae</taxon>
        <taxon>Glomerellales</taxon>
        <taxon>Glomerellaceae</taxon>
        <taxon>Colletotrichum</taxon>
        <taxon>Colletotrichum gloeosporioides species complex</taxon>
    </lineage>
</organism>
<dbReference type="GO" id="GO:0005739">
    <property type="term" value="C:mitochondrion"/>
    <property type="evidence" value="ECO:0007669"/>
    <property type="project" value="TreeGrafter"/>
</dbReference>
<dbReference type="SUPFAM" id="SSF50129">
    <property type="entry name" value="GroES-like"/>
    <property type="match status" value="1"/>
</dbReference>
<sequence length="359" mass="38404">MSDLTIPENTTALVLPAFNELLNLEKTPTPKTTPVGSVLVRVLSTSVRPHNRAGFSGNSPLSLPVPYNPGDTGVGRVLAVGPDAVAIKPGQLVYLSGFYLARDDPEGTRVLTGLHDGFGEPGQAKLFKHLGGLWRDVATVPLENAIPLNEKLLVDELGYSFGDLNYIQRLSAVIVAPATGHFSGAVAEVAAQIGCKVIALSRSASKLEPLTTRYPRITALELSGDEMKDVAAIRAFAPGGADAYIDVAPPSATASPHHLTVSLGSLRSFGRAVFLGAMFDVKINYMSLMVRNIIIKGQYMYTRTELVSLVKMVEAGVIKLGKDAGHQIVNRGFSLEEWEEAVTIAEKATSWGQQVLIYP</sequence>
<name>L2FKY1_COLFN</name>
<dbReference type="SUPFAM" id="SSF51735">
    <property type="entry name" value="NAD(P)-binding Rossmann-fold domains"/>
    <property type="match status" value="1"/>
</dbReference>
<feature type="domain" description="Alcohol dehydrogenase-like N-terminal" evidence="2">
    <location>
        <begin position="36"/>
        <end position="149"/>
    </location>
</feature>
<dbReference type="PANTHER" id="PTHR43677:SF4">
    <property type="entry name" value="QUINONE OXIDOREDUCTASE-LIKE PROTEIN 2"/>
    <property type="match status" value="1"/>
</dbReference>
<dbReference type="Pfam" id="PF08240">
    <property type="entry name" value="ADH_N"/>
    <property type="match status" value="1"/>
</dbReference>
<dbReference type="AlphaFoldDB" id="L2FKY1"/>
<dbReference type="EMBL" id="KB021005">
    <property type="protein sequence ID" value="ELA27002.1"/>
    <property type="molecule type" value="Genomic_DNA"/>
</dbReference>